<name>A0A1J0WFI3_9RHOB</name>
<dbReference type="InterPro" id="IPR012338">
    <property type="entry name" value="Beta-lactam/transpept-like"/>
</dbReference>
<evidence type="ECO:0000313" key="4">
    <source>
        <dbReference type="Proteomes" id="UP000181897"/>
    </source>
</evidence>
<gene>
    <name evidence="3" type="ORF">BOO69_05250</name>
</gene>
<dbReference type="Gene3D" id="3.40.710.10">
    <property type="entry name" value="DD-peptidase/beta-lactamase superfamily"/>
    <property type="match status" value="1"/>
</dbReference>
<protein>
    <recommendedName>
        <fullName evidence="2">Beta-lactamase-related domain-containing protein</fullName>
    </recommendedName>
</protein>
<keyword evidence="4" id="KW-1185">Reference proteome</keyword>
<sequence length="318" mass="33329">MKTITLTAAILLMARAAFGDVPERVEQAFRDWAEETGTGTAVLSLWRDGVHRRDVTLGTEAGMPVVLGSLSKTVTALCAVTLVQDGSWTWQTTAREVLGHGSADVTLAGLMTHSAGLAPDETQGLGLRDILDRPDAQARIARRALDRAAQEGTPGRFHYNNENYEIIGAMIATETGSDYADHCTDAVLGPAGVSGAATVPGMAGLLPAGGWQMPVQDFARLMEWGFGPEGPIGSDPDAWPAVDAGGGASYGAGMISRPFGGGRNYWHFGLLCYPGRAEAAAYAVRFANGWMAVAGVDGCLGWDRLFALDAAIGGAVFE</sequence>
<dbReference type="Proteomes" id="UP000181897">
    <property type="component" value="Chromosome"/>
</dbReference>
<feature type="signal peptide" evidence="1">
    <location>
        <begin position="1"/>
        <end position="19"/>
    </location>
</feature>
<dbReference type="Pfam" id="PF00144">
    <property type="entry name" value="Beta-lactamase"/>
    <property type="match status" value="1"/>
</dbReference>
<reference evidence="3 4" key="1">
    <citation type="submission" date="2016-11" db="EMBL/GenBank/DDBJ databases">
        <title>Complete genome sequence of Sulfitobacter sp. AM1-D1, a toxic bacteria associated with marine dinoflagellate Alexandrium minutum in East China Sea.</title>
        <authorList>
            <person name="Yang Q."/>
            <person name="Zhang X."/>
            <person name="Tian X."/>
        </authorList>
    </citation>
    <scope>NUCLEOTIDE SEQUENCE [LARGE SCALE GENOMIC DNA]</scope>
    <source>
        <strain evidence="3 4">AM1-D1</strain>
    </source>
</reference>
<dbReference type="SUPFAM" id="SSF56601">
    <property type="entry name" value="beta-lactamase/transpeptidase-like"/>
    <property type="match status" value="1"/>
</dbReference>
<dbReference type="InterPro" id="IPR050491">
    <property type="entry name" value="AmpC-like"/>
</dbReference>
<dbReference type="EMBL" id="CP018076">
    <property type="protein sequence ID" value="APE42894.1"/>
    <property type="molecule type" value="Genomic_DNA"/>
</dbReference>
<evidence type="ECO:0000259" key="2">
    <source>
        <dbReference type="Pfam" id="PF00144"/>
    </source>
</evidence>
<evidence type="ECO:0000256" key="1">
    <source>
        <dbReference type="SAM" id="SignalP"/>
    </source>
</evidence>
<dbReference type="PANTHER" id="PTHR46825:SF9">
    <property type="entry name" value="BETA-LACTAMASE-RELATED DOMAIN-CONTAINING PROTEIN"/>
    <property type="match status" value="1"/>
</dbReference>
<feature type="domain" description="Beta-lactamase-related" evidence="2">
    <location>
        <begin position="36"/>
        <end position="200"/>
    </location>
</feature>
<dbReference type="InterPro" id="IPR001466">
    <property type="entry name" value="Beta-lactam-related"/>
</dbReference>
<dbReference type="STRING" id="1917485.BOO69_05250"/>
<proteinExistence type="predicted"/>
<feature type="chain" id="PRO_5012362502" description="Beta-lactamase-related domain-containing protein" evidence="1">
    <location>
        <begin position="20"/>
        <end position="318"/>
    </location>
</feature>
<organism evidence="3 4">
    <name type="scientific">Sulfitobacter alexandrii</name>
    <dbReference type="NCBI Taxonomy" id="1917485"/>
    <lineage>
        <taxon>Bacteria</taxon>
        <taxon>Pseudomonadati</taxon>
        <taxon>Pseudomonadota</taxon>
        <taxon>Alphaproteobacteria</taxon>
        <taxon>Rhodobacterales</taxon>
        <taxon>Roseobacteraceae</taxon>
        <taxon>Sulfitobacter</taxon>
    </lineage>
</organism>
<evidence type="ECO:0000313" key="3">
    <source>
        <dbReference type="EMBL" id="APE42894.1"/>
    </source>
</evidence>
<dbReference type="KEGG" id="suam:BOO69_05250"/>
<dbReference type="AlphaFoldDB" id="A0A1J0WFI3"/>
<dbReference type="OrthoDB" id="5377981at2"/>
<keyword evidence="1" id="KW-0732">Signal</keyword>
<dbReference type="PANTHER" id="PTHR46825">
    <property type="entry name" value="D-ALANYL-D-ALANINE-CARBOXYPEPTIDASE/ENDOPEPTIDASE AMPH"/>
    <property type="match status" value="1"/>
</dbReference>
<accession>A0A1J0WFI3</accession>
<dbReference type="RefSeq" id="WP_071970963.1">
    <property type="nucleotide sequence ID" value="NZ_CP018076.1"/>
</dbReference>